<dbReference type="Proteomes" id="UP001378956">
    <property type="component" value="Unassembled WGS sequence"/>
</dbReference>
<dbReference type="RefSeq" id="WP_288879684.1">
    <property type="nucleotide sequence ID" value="NZ_CBFGNQ010000003.1"/>
</dbReference>
<evidence type="ECO:0000313" key="5">
    <source>
        <dbReference type="EMBL" id="MEJ2902005.1"/>
    </source>
</evidence>
<keyword evidence="3" id="KW-0732">Signal</keyword>
<dbReference type="Gene3D" id="2.30.180.10">
    <property type="entry name" value="FAS1 domain"/>
    <property type="match status" value="1"/>
</dbReference>
<evidence type="ECO:0000259" key="4">
    <source>
        <dbReference type="PROSITE" id="PS50213"/>
    </source>
</evidence>
<comment type="subcellular location">
    <subcellularLocation>
        <location evidence="1">Secreted</location>
    </subcellularLocation>
</comment>
<evidence type="ECO:0000313" key="6">
    <source>
        <dbReference type="Proteomes" id="UP001378956"/>
    </source>
</evidence>
<dbReference type="SUPFAM" id="SSF82153">
    <property type="entry name" value="FAS1 domain"/>
    <property type="match status" value="1"/>
</dbReference>
<sequence length="502" mass="54630">MKKLNLYPKVLFLCMCVLTIVSCGKLELLKNEDSNGTDAGANLKEQTIQQFLLADHSSDLTELDLFASAVKRSGLMDMLGKSEDYTMVLLTNPAVKQLLATVGYTSVDQVPPIILKNLLGDLIIKGKLKSTDLSLDETRKIETINGNYIYYSRTSNASDQYVLRINQNSTLGSTAAVVRSQDLEFNNGVAQVTAQFTFYRLLDDKPDEADEGGNVITQKINVAKDVYVRGGSGNSNANFNDVATIDLKAVSSADATVGRIGVMQYPLEKPSFGDKIGAAKMYVYVYTTGLTPATTFSFSAHLGENKDWAENAITWNNAPTYNSVPMSTLSIPGETVGWVSFDVTSAVSQLYANNETFINVFLKHNVDNFIKVRPREFSNGLYSSYITISSPPQTVLTLGKVSVLNVSALEQIAPLTLANLKMEGTTDHNITYSVKQVPTAGFLVKYGIPLAANASFSQADIAKGAIKYLYGGSGNTDKIIFEARDHNGGYFKSDISLDIAIK</sequence>
<accession>A0ABU8NKJ8</accession>
<name>A0ABU8NKJ8_9SPHI</name>
<proteinExistence type="predicted"/>
<dbReference type="Pfam" id="PF16184">
    <property type="entry name" value="Cadherin_3"/>
    <property type="match status" value="1"/>
</dbReference>
<evidence type="ECO:0000256" key="2">
    <source>
        <dbReference type="ARBA" id="ARBA00022525"/>
    </source>
</evidence>
<protein>
    <submittedName>
        <fullName evidence="5">DNRLRE domain-containing protein</fullName>
    </submittedName>
</protein>
<dbReference type="PROSITE" id="PS51257">
    <property type="entry name" value="PROKAR_LIPOPROTEIN"/>
    <property type="match status" value="1"/>
</dbReference>
<comment type="caution">
    <text evidence="5">The sequence shown here is derived from an EMBL/GenBank/DDBJ whole genome shotgun (WGS) entry which is preliminary data.</text>
</comment>
<keyword evidence="6" id="KW-1185">Reference proteome</keyword>
<dbReference type="EMBL" id="JBBEUB010000001">
    <property type="protein sequence ID" value="MEJ2902005.1"/>
    <property type="molecule type" value="Genomic_DNA"/>
</dbReference>
<dbReference type="NCBIfam" id="NF033679">
    <property type="entry name" value="DNRLRE_dom"/>
    <property type="match status" value="1"/>
</dbReference>
<dbReference type="PROSITE" id="PS50213">
    <property type="entry name" value="FAS1"/>
    <property type="match status" value="1"/>
</dbReference>
<dbReference type="InterPro" id="IPR055372">
    <property type="entry name" value="CBM96"/>
</dbReference>
<feature type="domain" description="FAS1" evidence="4">
    <location>
        <begin position="50"/>
        <end position="197"/>
    </location>
</feature>
<dbReference type="InterPro" id="IPR036378">
    <property type="entry name" value="FAS1_dom_sf"/>
</dbReference>
<evidence type="ECO:0000256" key="3">
    <source>
        <dbReference type="ARBA" id="ARBA00022729"/>
    </source>
</evidence>
<organism evidence="5 6">
    <name type="scientific">Pedobacter panaciterrae</name>
    <dbReference type="NCBI Taxonomy" id="363849"/>
    <lineage>
        <taxon>Bacteria</taxon>
        <taxon>Pseudomonadati</taxon>
        <taxon>Bacteroidota</taxon>
        <taxon>Sphingobacteriia</taxon>
        <taxon>Sphingobacteriales</taxon>
        <taxon>Sphingobacteriaceae</taxon>
        <taxon>Pedobacter</taxon>
    </lineage>
</organism>
<gene>
    <name evidence="5" type="ORF">WAE58_06200</name>
</gene>
<keyword evidence="2" id="KW-0964">Secreted</keyword>
<dbReference type="InterPro" id="IPR000782">
    <property type="entry name" value="FAS1_domain"/>
</dbReference>
<dbReference type="Pfam" id="PF24517">
    <property type="entry name" value="CBM96"/>
    <property type="match status" value="1"/>
</dbReference>
<evidence type="ECO:0000256" key="1">
    <source>
        <dbReference type="ARBA" id="ARBA00004613"/>
    </source>
</evidence>
<reference evidence="5 6" key="1">
    <citation type="submission" date="2024-03" db="EMBL/GenBank/DDBJ databases">
        <title>Sequence of Lycoming College Course Isolates.</title>
        <authorList>
            <person name="Plotts O."/>
            <person name="Newman J."/>
        </authorList>
    </citation>
    <scope>NUCLEOTIDE SEQUENCE [LARGE SCALE GENOMIC DNA]</scope>
    <source>
        <strain evidence="5 6">CJB-3</strain>
    </source>
</reference>